<keyword evidence="2" id="KW-0472">Membrane</keyword>
<evidence type="ECO:0000313" key="3">
    <source>
        <dbReference type="EMBL" id="ABO15887.1"/>
    </source>
</evidence>
<proteinExistence type="predicted"/>
<organism evidence="3">
    <name type="scientific">Streptomyces sp. UC 11065</name>
    <dbReference type="NCBI Taxonomy" id="428401"/>
    <lineage>
        <taxon>Bacteria</taxon>
        <taxon>Bacillati</taxon>
        <taxon>Actinomycetota</taxon>
        <taxon>Actinomycetes</taxon>
        <taxon>Kitasatosporales</taxon>
        <taxon>Streptomycetaceae</taxon>
        <taxon>Streptomyces</taxon>
    </lineage>
</organism>
<dbReference type="AlphaFoldDB" id="A3R4U2"/>
<feature type="transmembrane region" description="Helical" evidence="2">
    <location>
        <begin position="253"/>
        <end position="274"/>
    </location>
</feature>
<keyword evidence="2" id="KW-1133">Transmembrane helix</keyword>
<gene>
    <name evidence="3" type="primary">dox23</name>
</gene>
<accession>A3R4U2</accession>
<evidence type="ECO:0000256" key="2">
    <source>
        <dbReference type="SAM" id="Phobius"/>
    </source>
</evidence>
<feature type="transmembrane region" description="Helical" evidence="2">
    <location>
        <begin position="159"/>
        <end position="181"/>
    </location>
</feature>
<feature type="compositionally biased region" description="Basic and acidic residues" evidence="1">
    <location>
        <begin position="1"/>
        <end position="11"/>
    </location>
</feature>
<reference evidence="3" key="1">
    <citation type="journal article" date="2007" name="Antimicrob. Agents Chemother.">
        <title>Cloning and characterization of the pyrrolomycin biosynthetic gene clusters from Actinosporangium vitaminophilum ATCC 31673 and Streptomyces sp. strain UC 11065.</title>
        <authorList>
            <person name="Zhang X."/>
            <person name="Parry R.J."/>
        </authorList>
    </citation>
    <scope>NUCLEOTIDE SEQUENCE</scope>
    <source>
        <strain evidence="3">UC 11065</strain>
    </source>
</reference>
<sequence>MTNDSAVDREGGGSAPHPSAEPLPKRIGPAIVGGIVFMTLFLWIVGAAIHSPDPKDLPLGVVGDQATVQQFEQQADKNAPGALDVKDYADLNAAKEALKDQDVLGVFAPGPDGPQLFVTGASGQTPKNFLTTMFTQMAQQQGQVLQVTDLAPLPSGDSLGFVAFFTFAGITVGSLGFQVIFSQRRARRLRAVAGGRDAFSVLVGITAIAIDRWILDSFPDEFWALSGLAALYALIIVACVAVFQWLGPVGVPLAAITFLMFGLGSSGGGVNHYFLPDLYAALNDGMPAGNLVAALRRVAYMDGSSLGGPLTVLIIWAVAAVAVVGIGGFLRDRRRGQGGGPLSDDKESAPVTA</sequence>
<feature type="transmembrane region" description="Helical" evidence="2">
    <location>
        <begin position="222"/>
        <end position="246"/>
    </location>
</feature>
<feature type="region of interest" description="Disordered" evidence="1">
    <location>
        <begin position="1"/>
        <end position="24"/>
    </location>
</feature>
<feature type="transmembrane region" description="Helical" evidence="2">
    <location>
        <begin position="310"/>
        <end position="330"/>
    </location>
</feature>
<dbReference type="EMBL" id="EF140903">
    <property type="protein sequence ID" value="ABO15887.1"/>
    <property type="molecule type" value="Genomic_DNA"/>
</dbReference>
<protein>
    <submittedName>
        <fullName evidence="3">Putative membrane protein</fullName>
    </submittedName>
</protein>
<evidence type="ECO:0000256" key="1">
    <source>
        <dbReference type="SAM" id="MobiDB-lite"/>
    </source>
</evidence>
<keyword evidence="2" id="KW-0812">Transmembrane</keyword>
<feature type="transmembrane region" description="Helical" evidence="2">
    <location>
        <begin position="193"/>
        <end position="210"/>
    </location>
</feature>
<feature type="transmembrane region" description="Helical" evidence="2">
    <location>
        <begin position="27"/>
        <end position="49"/>
    </location>
</feature>
<name>A3R4U2_9ACTN</name>